<dbReference type="AlphaFoldDB" id="A0A0N4Z238"/>
<evidence type="ECO:0000313" key="2">
    <source>
        <dbReference type="Proteomes" id="UP000038045"/>
    </source>
</evidence>
<dbReference type="PANTHER" id="PTHR45691:SF15">
    <property type="entry name" value="FH2 DOMAIN-CONTAINING PROTEIN"/>
    <property type="match status" value="1"/>
</dbReference>
<dbReference type="InterPro" id="IPR042201">
    <property type="entry name" value="FH2_Formin_sf"/>
</dbReference>
<dbReference type="GO" id="GO:0005884">
    <property type="term" value="C:actin filament"/>
    <property type="evidence" value="ECO:0007669"/>
    <property type="project" value="TreeGrafter"/>
</dbReference>
<dbReference type="InterPro" id="IPR010472">
    <property type="entry name" value="FH3_dom"/>
</dbReference>
<evidence type="ECO:0000313" key="3">
    <source>
        <dbReference type="WBParaSite" id="PTRK_0000093400.1"/>
    </source>
</evidence>
<evidence type="ECO:0000259" key="1">
    <source>
        <dbReference type="PROSITE" id="PS51444"/>
    </source>
</evidence>
<dbReference type="InterPro" id="IPR011989">
    <property type="entry name" value="ARM-like"/>
</dbReference>
<dbReference type="Proteomes" id="UP000038045">
    <property type="component" value="Unplaced"/>
</dbReference>
<dbReference type="InterPro" id="IPR051412">
    <property type="entry name" value="Formin_Homology_Diaphanous_sf"/>
</dbReference>
<name>A0A0N4Z238_PARTI</name>
<dbReference type="GO" id="GO:0030041">
    <property type="term" value="P:actin filament polymerization"/>
    <property type="evidence" value="ECO:0007669"/>
    <property type="project" value="TreeGrafter"/>
</dbReference>
<dbReference type="SUPFAM" id="SSF101447">
    <property type="entry name" value="Formin homology 2 domain (FH2 domain)"/>
    <property type="match status" value="1"/>
</dbReference>
<accession>A0A0N4Z238</accession>
<proteinExistence type="predicted"/>
<dbReference type="Pfam" id="PF02181">
    <property type="entry name" value="FH2"/>
    <property type="match status" value="1"/>
</dbReference>
<dbReference type="PANTHER" id="PTHR45691">
    <property type="entry name" value="PROTEIN DIAPHANOUS"/>
    <property type="match status" value="1"/>
</dbReference>
<keyword evidence="2" id="KW-1185">Reference proteome</keyword>
<dbReference type="GO" id="GO:0003779">
    <property type="term" value="F:actin binding"/>
    <property type="evidence" value="ECO:0007669"/>
    <property type="project" value="InterPro"/>
</dbReference>
<dbReference type="STRING" id="131310.A0A0N4Z238"/>
<feature type="domain" description="FH2" evidence="1">
    <location>
        <begin position="348"/>
        <end position="739"/>
    </location>
</feature>
<protein>
    <submittedName>
        <fullName evidence="3">FH2 domain-containing protein</fullName>
    </submittedName>
</protein>
<dbReference type="SMART" id="SM00498">
    <property type="entry name" value="FH2"/>
    <property type="match status" value="1"/>
</dbReference>
<dbReference type="Pfam" id="PF06367">
    <property type="entry name" value="Drf_FH3"/>
    <property type="match status" value="1"/>
</dbReference>
<dbReference type="Gene3D" id="1.20.58.2220">
    <property type="entry name" value="Formin, FH2 domain"/>
    <property type="match status" value="1"/>
</dbReference>
<dbReference type="InterPro" id="IPR015425">
    <property type="entry name" value="FH2_Formin"/>
</dbReference>
<organism evidence="2 3">
    <name type="scientific">Parastrongyloides trichosuri</name>
    <name type="common">Possum-specific nematode worm</name>
    <dbReference type="NCBI Taxonomy" id="131310"/>
    <lineage>
        <taxon>Eukaryota</taxon>
        <taxon>Metazoa</taxon>
        <taxon>Ecdysozoa</taxon>
        <taxon>Nematoda</taxon>
        <taxon>Chromadorea</taxon>
        <taxon>Rhabditida</taxon>
        <taxon>Tylenchina</taxon>
        <taxon>Panagrolaimomorpha</taxon>
        <taxon>Strongyloidoidea</taxon>
        <taxon>Strongyloididae</taxon>
        <taxon>Parastrongyloides</taxon>
    </lineage>
</organism>
<dbReference type="WBParaSite" id="PTRK_0000093400.1">
    <property type="protein sequence ID" value="PTRK_0000093400.1"/>
    <property type="gene ID" value="PTRK_0000093400"/>
</dbReference>
<sequence>MDRQKSKKRNYASKDSWKINCTNINDSSNHLDHVKCIRRNSVSSDIKNVSSYKLSSNNTPVIRIMLKCVLELADRDLKPSLKAESLAVINKVLNSVPSVLQRQIMRNILLQMGLKDMISSLYNYNCMKLNEELKIFENGQHVEESIQLNKNGKHPLNLFSDVYMKLSSNKVHLNLFMELIENLSTSTKSFKSEILKLYWKLICTSENDNIEKGFHLNVEDVNLLEKYRRLRTMSDSIEKYKLRNNNKVLKKSTATIGIQTEGDILSTMLPNNMKNDENPSAEKLKVENKIKIQPPLPPPPPPLPMIGKNNVNNLKMLPLPPPPPPLPVNKLLQSSQVETNNNNVTYKSTTVYNKAKATNLISWTPVKILSENNIWNKFVEPEFTEMERTKLETVFEKSCKIPRRLTIATFGKRTKDSNNNGNNNQSLIKGLSEKRALNLGIVLSRFKVKGIDLVDKLDSDKTATFDVDLLSNLLLQYPTVDEMKYFIHVNESNLLNTTESFIWGVARKPHLKIKLEILVFESNFNVDSKTLIRSSESCLEVCKKLLNNSLIEMFFFKCLQIGNFLNQGSYAANAQGFTLSSLINTLTSKGTSINKSSTTRIIDLLVESKILNTNEVCNLCDDLEKIKSFDLTDLETAHNKLNQQLISIKTKVTNIDSFQVTEEMSIMFHNSFISCEKIKKLITDIRNLERDLQKYYCAEKMKLEEIKLTFLQAFTLYKNANIVSYSKHNFSITIYISDT</sequence>
<dbReference type="Gene3D" id="1.25.10.10">
    <property type="entry name" value="Leucine-rich Repeat Variant"/>
    <property type="match status" value="1"/>
</dbReference>
<reference evidence="3" key="1">
    <citation type="submission" date="2017-02" db="UniProtKB">
        <authorList>
            <consortium name="WormBaseParasite"/>
        </authorList>
    </citation>
    <scope>IDENTIFICATION</scope>
</reference>
<dbReference type="PROSITE" id="PS51444">
    <property type="entry name" value="FH2"/>
    <property type="match status" value="1"/>
</dbReference>